<name>A0A834IGB3_RHYFE</name>
<evidence type="ECO:0000313" key="2">
    <source>
        <dbReference type="EMBL" id="KAF7278496.1"/>
    </source>
</evidence>
<feature type="compositionally biased region" description="Basic and acidic residues" evidence="1">
    <location>
        <begin position="26"/>
        <end position="36"/>
    </location>
</feature>
<reference evidence="2" key="1">
    <citation type="submission" date="2020-08" db="EMBL/GenBank/DDBJ databases">
        <title>Genome sequencing and assembly of the red palm weevil Rhynchophorus ferrugineus.</title>
        <authorList>
            <person name="Dias G.B."/>
            <person name="Bergman C.M."/>
            <person name="Manee M."/>
        </authorList>
    </citation>
    <scope>NUCLEOTIDE SEQUENCE</scope>
    <source>
        <strain evidence="2">AA-2017</strain>
        <tissue evidence="2">Whole larva</tissue>
    </source>
</reference>
<dbReference type="AlphaFoldDB" id="A0A834IGB3"/>
<evidence type="ECO:0000313" key="3">
    <source>
        <dbReference type="Proteomes" id="UP000625711"/>
    </source>
</evidence>
<dbReference type="EMBL" id="JAACXV010000399">
    <property type="protein sequence ID" value="KAF7278496.1"/>
    <property type="molecule type" value="Genomic_DNA"/>
</dbReference>
<gene>
    <name evidence="2" type="ORF">GWI33_008397</name>
</gene>
<accession>A0A834IGB3</accession>
<keyword evidence="3" id="KW-1185">Reference proteome</keyword>
<protein>
    <submittedName>
        <fullName evidence="2">Uncharacterized protein</fullName>
    </submittedName>
</protein>
<proteinExistence type="predicted"/>
<feature type="region of interest" description="Disordered" evidence="1">
    <location>
        <begin position="1"/>
        <end position="48"/>
    </location>
</feature>
<dbReference type="Proteomes" id="UP000625711">
    <property type="component" value="Unassembled WGS sequence"/>
</dbReference>
<sequence length="71" mass="8108">MSKQLPLDVTAQFGGRLSTRKNRPTTKKERHEEKKPPPGASIFDFTTPVPAPCAQCRTSSYQFERSRRSDR</sequence>
<comment type="caution">
    <text evidence="2">The sequence shown here is derived from an EMBL/GenBank/DDBJ whole genome shotgun (WGS) entry which is preliminary data.</text>
</comment>
<organism evidence="2 3">
    <name type="scientific">Rhynchophorus ferrugineus</name>
    <name type="common">Red palm weevil</name>
    <name type="synonym">Curculio ferrugineus</name>
    <dbReference type="NCBI Taxonomy" id="354439"/>
    <lineage>
        <taxon>Eukaryota</taxon>
        <taxon>Metazoa</taxon>
        <taxon>Ecdysozoa</taxon>
        <taxon>Arthropoda</taxon>
        <taxon>Hexapoda</taxon>
        <taxon>Insecta</taxon>
        <taxon>Pterygota</taxon>
        <taxon>Neoptera</taxon>
        <taxon>Endopterygota</taxon>
        <taxon>Coleoptera</taxon>
        <taxon>Polyphaga</taxon>
        <taxon>Cucujiformia</taxon>
        <taxon>Curculionidae</taxon>
        <taxon>Dryophthorinae</taxon>
        <taxon>Rhynchophorus</taxon>
    </lineage>
</organism>
<evidence type="ECO:0000256" key="1">
    <source>
        <dbReference type="SAM" id="MobiDB-lite"/>
    </source>
</evidence>